<organism evidence="2 3">
    <name type="scientific">Alteraurantiacibacter aestuarii</name>
    <dbReference type="NCBI Taxonomy" id="650004"/>
    <lineage>
        <taxon>Bacteria</taxon>
        <taxon>Pseudomonadati</taxon>
        <taxon>Pseudomonadota</taxon>
        <taxon>Alphaproteobacteria</taxon>
        <taxon>Sphingomonadales</taxon>
        <taxon>Erythrobacteraceae</taxon>
        <taxon>Alteraurantiacibacter</taxon>
    </lineage>
</organism>
<dbReference type="EMBL" id="WTYY01000002">
    <property type="protein sequence ID" value="MXO88072.1"/>
    <property type="molecule type" value="Genomic_DNA"/>
</dbReference>
<keyword evidence="2" id="KW-0560">Oxidoreductase</keyword>
<dbReference type="GO" id="GO:0051213">
    <property type="term" value="F:dioxygenase activity"/>
    <property type="evidence" value="ECO:0007669"/>
    <property type="project" value="UniProtKB-KW"/>
</dbReference>
<dbReference type="SUPFAM" id="SSF51182">
    <property type="entry name" value="RmlC-like cupins"/>
    <property type="match status" value="1"/>
</dbReference>
<dbReference type="InterPro" id="IPR011051">
    <property type="entry name" value="RmlC_Cupin_sf"/>
</dbReference>
<accession>A0A844ZLA4</accession>
<proteinExistence type="predicted"/>
<reference evidence="2 3" key="1">
    <citation type="submission" date="2019-12" db="EMBL/GenBank/DDBJ databases">
        <title>Genomic-based taxomic classification of the family Erythrobacteraceae.</title>
        <authorList>
            <person name="Xu L."/>
        </authorList>
    </citation>
    <scope>NUCLEOTIDE SEQUENCE [LARGE SCALE GENOMIC DNA]</scope>
    <source>
        <strain evidence="2 3">JCM 16339</strain>
    </source>
</reference>
<evidence type="ECO:0000259" key="1">
    <source>
        <dbReference type="Pfam" id="PF18191"/>
    </source>
</evidence>
<dbReference type="OrthoDB" id="5170066at2"/>
<comment type="caution">
    <text evidence="2">The sequence shown here is derived from an EMBL/GenBank/DDBJ whole genome shotgun (WGS) entry which is preliminary data.</text>
</comment>
<sequence>MDAITTPDSTKVISTGTDPDTGYDSFRLGNFEFTRDEYFAHIKWPKGSHIIEVDRFLRAMVRDIGWGFFYGWIFFDDIFGTTNHYGTVDMFAGSYDRGYKDQGLDYLETFDAQVISEAFETISRNWINEGYDPLSAPLETGTPIGPKTVERTDELVRGFRPAERMLGLEGDAPVRSDATGHPINRAFADMEFDTPDIECEPGFEGQLHAINLFDHIARADVTWNPSFTAITGASICCVTSEEHMLPVIHGNDRNEWFIQLTDEIHWNIADKATGAPRGRIVMKAGDVCAMPADIRHQGFSPKRSMLMVMENGTPGLEKRYESGELKPYPVDFG</sequence>
<evidence type="ECO:0000313" key="3">
    <source>
        <dbReference type="Proteomes" id="UP000435243"/>
    </source>
</evidence>
<dbReference type="Proteomes" id="UP000435243">
    <property type="component" value="Unassembled WGS sequence"/>
</dbReference>
<keyword evidence="2" id="KW-0223">Dioxygenase</keyword>
<name>A0A844ZLA4_9SPHN</name>
<dbReference type="InterPro" id="IPR014710">
    <property type="entry name" value="RmlC-like_jellyroll"/>
</dbReference>
<dbReference type="RefSeq" id="WP_160590020.1">
    <property type="nucleotide sequence ID" value="NZ_BAAAFP010000002.1"/>
</dbReference>
<dbReference type="Pfam" id="PF18191">
    <property type="entry name" value="PnpCD_PnpD_N"/>
    <property type="match status" value="1"/>
</dbReference>
<dbReference type="Gene3D" id="2.60.120.10">
    <property type="entry name" value="Jelly Rolls"/>
    <property type="match status" value="1"/>
</dbReference>
<dbReference type="AlphaFoldDB" id="A0A844ZLA4"/>
<gene>
    <name evidence="2" type="ORF">GRI32_04890</name>
</gene>
<protein>
    <submittedName>
        <fullName evidence="2">Hydroxyquinol 1,2-dioxygenase</fullName>
    </submittedName>
</protein>
<keyword evidence="3" id="KW-1185">Reference proteome</keyword>
<feature type="domain" description="Hydroquinone 1,2-dioxygenase large subunit N-terminal" evidence="1">
    <location>
        <begin position="18"/>
        <end position="152"/>
    </location>
</feature>
<evidence type="ECO:0000313" key="2">
    <source>
        <dbReference type="EMBL" id="MXO88072.1"/>
    </source>
</evidence>
<dbReference type="InterPro" id="IPR040908">
    <property type="entry name" value="PnpCD_PnpD_N"/>
</dbReference>